<evidence type="ECO:0000313" key="2">
    <source>
        <dbReference type="EMBL" id="EOY10950.1"/>
    </source>
</evidence>
<dbReference type="HOGENOM" id="CLU_2836404_0_0_1"/>
<proteinExistence type="predicted"/>
<accession>A0A061F0S8</accession>
<dbReference type="OMA" id="RDIHYMD"/>
<gene>
    <name evidence="2" type="ORF">TCM_026215</name>
</gene>
<keyword evidence="1" id="KW-0732">Signal</keyword>
<dbReference type="AlphaFoldDB" id="A0A061F0S8"/>
<feature type="chain" id="PRO_5001597506" evidence="1">
    <location>
        <begin position="24"/>
        <end position="66"/>
    </location>
</feature>
<organism evidence="2 3">
    <name type="scientific">Theobroma cacao</name>
    <name type="common">Cacao</name>
    <name type="synonym">Cocoa</name>
    <dbReference type="NCBI Taxonomy" id="3641"/>
    <lineage>
        <taxon>Eukaryota</taxon>
        <taxon>Viridiplantae</taxon>
        <taxon>Streptophyta</taxon>
        <taxon>Embryophyta</taxon>
        <taxon>Tracheophyta</taxon>
        <taxon>Spermatophyta</taxon>
        <taxon>Magnoliopsida</taxon>
        <taxon>eudicotyledons</taxon>
        <taxon>Gunneridae</taxon>
        <taxon>Pentapetalae</taxon>
        <taxon>rosids</taxon>
        <taxon>malvids</taxon>
        <taxon>Malvales</taxon>
        <taxon>Malvaceae</taxon>
        <taxon>Byttnerioideae</taxon>
        <taxon>Theobroma</taxon>
    </lineage>
</organism>
<evidence type="ECO:0000313" key="3">
    <source>
        <dbReference type="Proteomes" id="UP000026915"/>
    </source>
</evidence>
<evidence type="ECO:0000256" key="1">
    <source>
        <dbReference type="SAM" id="SignalP"/>
    </source>
</evidence>
<sequence>MDISPCLLLVILIHGLVLQTSHASTKLPVMPQALDVHDMDTVKLSQPKLSAQMKVEIGRRIGKPIR</sequence>
<dbReference type="InParanoid" id="A0A061F0S8"/>
<dbReference type="Proteomes" id="UP000026915">
    <property type="component" value="Chromosome 5"/>
</dbReference>
<dbReference type="EMBL" id="CM001883">
    <property type="protein sequence ID" value="EOY10950.1"/>
    <property type="molecule type" value="Genomic_DNA"/>
</dbReference>
<keyword evidence="3" id="KW-1185">Reference proteome</keyword>
<reference evidence="2 3" key="1">
    <citation type="journal article" date="2013" name="Genome Biol.">
        <title>The genome sequence of the most widely cultivated cacao type and its use to identify candidate genes regulating pod color.</title>
        <authorList>
            <person name="Motamayor J.C."/>
            <person name="Mockaitis K."/>
            <person name="Schmutz J."/>
            <person name="Haiminen N."/>
            <person name="Iii D.L."/>
            <person name="Cornejo O."/>
            <person name="Findley S.D."/>
            <person name="Zheng P."/>
            <person name="Utro F."/>
            <person name="Royaert S."/>
            <person name="Saski C."/>
            <person name="Jenkins J."/>
            <person name="Podicheti R."/>
            <person name="Zhao M."/>
            <person name="Scheffler B.E."/>
            <person name="Stack J.C."/>
            <person name="Feltus F.A."/>
            <person name="Mustiga G.M."/>
            <person name="Amores F."/>
            <person name="Phillips W."/>
            <person name="Marelli J.P."/>
            <person name="May G.D."/>
            <person name="Shapiro H."/>
            <person name="Ma J."/>
            <person name="Bustamante C.D."/>
            <person name="Schnell R.J."/>
            <person name="Main D."/>
            <person name="Gilbert D."/>
            <person name="Parida L."/>
            <person name="Kuhn D.N."/>
        </authorList>
    </citation>
    <scope>NUCLEOTIDE SEQUENCE [LARGE SCALE GENOMIC DNA]</scope>
    <source>
        <strain evidence="3">cv. Matina 1-6</strain>
    </source>
</reference>
<name>A0A061F0S8_THECC</name>
<protein>
    <submittedName>
        <fullName evidence="2">Uncharacterized protein</fullName>
    </submittedName>
</protein>
<feature type="signal peptide" evidence="1">
    <location>
        <begin position="1"/>
        <end position="23"/>
    </location>
</feature>
<dbReference type="Gramene" id="EOY10950">
    <property type="protein sequence ID" value="EOY10950"/>
    <property type="gene ID" value="TCM_026215"/>
</dbReference>